<dbReference type="InterPro" id="IPR014710">
    <property type="entry name" value="RmlC-like_jellyroll"/>
</dbReference>
<dbReference type="InterPro" id="IPR013096">
    <property type="entry name" value="Cupin_2"/>
</dbReference>
<organism evidence="2 3">
    <name type="scientific">Cyphellophora europaea (strain CBS 101466)</name>
    <name type="common">Phialophora europaea</name>
    <dbReference type="NCBI Taxonomy" id="1220924"/>
    <lineage>
        <taxon>Eukaryota</taxon>
        <taxon>Fungi</taxon>
        <taxon>Dikarya</taxon>
        <taxon>Ascomycota</taxon>
        <taxon>Pezizomycotina</taxon>
        <taxon>Eurotiomycetes</taxon>
        <taxon>Chaetothyriomycetidae</taxon>
        <taxon>Chaetothyriales</taxon>
        <taxon>Cyphellophoraceae</taxon>
        <taxon>Cyphellophora</taxon>
    </lineage>
</organism>
<dbReference type="Pfam" id="PF07883">
    <property type="entry name" value="Cupin_2"/>
    <property type="match status" value="1"/>
</dbReference>
<dbReference type="RefSeq" id="XP_008711853.1">
    <property type="nucleotide sequence ID" value="XM_008713631.1"/>
</dbReference>
<dbReference type="Gene3D" id="2.60.120.10">
    <property type="entry name" value="Jelly Rolls"/>
    <property type="match status" value="1"/>
</dbReference>
<dbReference type="PANTHER" id="PTHR36440:SF1">
    <property type="entry name" value="PUTATIVE (AFU_ORTHOLOGUE AFUA_8G07350)-RELATED"/>
    <property type="match status" value="1"/>
</dbReference>
<evidence type="ECO:0000313" key="2">
    <source>
        <dbReference type="EMBL" id="ETN47141.1"/>
    </source>
</evidence>
<sequence>MSNTTPRPPGILNPSRRTISSPLLGSTMTYTHYSSETSGAYTQFTSTITPGYANPPHHHTLFRETFTCTSGTLSITLDNGHPRTLRPGETAVVDIGHIHSLANTSATEPAEFVTKLEPGSEGFEKGMYIVHGLAEDGHSGPDGVPRDLVTVAVVAGMMDTWLSGWGFWLAGPALWVARRVGQGQGVERKLVERYWES</sequence>
<feature type="domain" description="Cupin type-2" evidence="1">
    <location>
        <begin position="46"/>
        <end position="113"/>
    </location>
</feature>
<dbReference type="VEuPathDB" id="FungiDB:HMPREF1541_01332"/>
<dbReference type="SUPFAM" id="SSF51182">
    <property type="entry name" value="RmlC-like cupins"/>
    <property type="match status" value="1"/>
</dbReference>
<dbReference type="InterPro" id="IPR011051">
    <property type="entry name" value="RmlC_Cupin_sf"/>
</dbReference>
<gene>
    <name evidence="2" type="ORF">HMPREF1541_01332</name>
</gene>
<dbReference type="eggNOG" id="ENOG502TEDZ">
    <property type="taxonomic scope" value="Eukaryota"/>
</dbReference>
<dbReference type="OrthoDB" id="3765895at2759"/>
<dbReference type="InterPro" id="IPR053146">
    <property type="entry name" value="QDO-like"/>
</dbReference>
<dbReference type="EMBL" id="KB822711">
    <property type="protein sequence ID" value="ETN47141.1"/>
    <property type="molecule type" value="Genomic_DNA"/>
</dbReference>
<dbReference type="PANTHER" id="PTHR36440">
    <property type="entry name" value="PUTATIVE (AFU_ORTHOLOGUE AFUA_8G07350)-RELATED"/>
    <property type="match status" value="1"/>
</dbReference>
<keyword evidence="3" id="KW-1185">Reference proteome</keyword>
<name>W2SEI0_CYPE1</name>
<evidence type="ECO:0000313" key="3">
    <source>
        <dbReference type="Proteomes" id="UP000030752"/>
    </source>
</evidence>
<dbReference type="Proteomes" id="UP000030752">
    <property type="component" value="Unassembled WGS sequence"/>
</dbReference>
<reference evidence="2 3" key="1">
    <citation type="submission" date="2013-03" db="EMBL/GenBank/DDBJ databases">
        <title>The Genome Sequence of Phialophora europaea CBS 101466.</title>
        <authorList>
            <consortium name="The Broad Institute Genomics Platform"/>
            <person name="Cuomo C."/>
            <person name="de Hoog S."/>
            <person name="Gorbushina A."/>
            <person name="Walker B."/>
            <person name="Young S.K."/>
            <person name="Zeng Q."/>
            <person name="Gargeya S."/>
            <person name="Fitzgerald M."/>
            <person name="Haas B."/>
            <person name="Abouelleil A."/>
            <person name="Allen A.W."/>
            <person name="Alvarado L."/>
            <person name="Arachchi H.M."/>
            <person name="Berlin A.M."/>
            <person name="Chapman S.B."/>
            <person name="Gainer-Dewar J."/>
            <person name="Goldberg J."/>
            <person name="Griggs A."/>
            <person name="Gujja S."/>
            <person name="Hansen M."/>
            <person name="Howarth C."/>
            <person name="Imamovic A."/>
            <person name="Ireland A."/>
            <person name="Larimer J."/>
            <person name="McCowan C."/>
            <person name="Murphy C."/>
            <person name="Pearson M."/>
            <person name="Poon T.W."/>
            <person name="Priest M."/>
            <person name="Roberts A."/>
            <person name="Saif S."/>
            <person name="Shea T."/>
            <person name="Sisk P."/>
            <person name="Sykes S."/>
            <person name="Wortman J."/>
            <person name="Nusbaum C."/>
            <person name="Birren B."/>
        </authorList>
    </citation>
    <scope>NUCLEOTIDE SEQUENCE [LARGE SCALE GENOMIC DNA]</scope>
    <source>
        <strain evidence="2 3">CBS 101466</strain>
    </source>
</reference>
<dbReference type="AlphaFoldDB" id="W2SEI0"/>
<proteinExistence type="predicted"/>
<dbReference type="InParanoid" id="W2SEI0"/>
<protein>
    <recommendedName>
        <fullName evidence="1">Cupin type-2 domain-containing protein</fullName>
    </recommendedName>
</protein>
<dbReference type="HOGENOM" id="CLU_108780_0_0_1"/>
<dbReference type="GeneID" id="19968671"/>
<evidence type="ECO:0000259" key="1">
    <source>
        <dbReference type="Pfam" id="PF07883"/>
    </source>
</evidence>
<accession>W2SEI0</accession>